<comment type="subcellular location">
    <subcellularLocation>
        <location evidence="6">Nucleus</location>
    </subcellularLocation>
</comment>
<dbReference type="PANTHER" id="PTHR45935:SF28">
    <property type="entry name" value="SCAN DOMAIN-CONTAINING PROTEIN 3"/>
    <property type="match status" value="1"/>
</dbReference>
<keyword evidence="1" id="KW-0479">Metal-binding</keyword>
<dbReference type="FunFam" id="1.10.4020.10:FF:000001">
    <property type="entry name" value="zinc finger protein 263 isoform X1"/>
    <property type="match status" value="1"/>
</dbReference>
<dbReference type="InterPro" id="IPR050916">
    <property type="entry name" value="SCAN-C2H2_zinc_finger"/>
</dbReference>
<keyword evidence="5 6" id="KW-0539">Nucleus</keyword>
<dbReference type="CDD" id="cd07936">
    <property type="entry name" value="SCAN"/>
    <property type="match status" value="1"/>
</dbReference>
<dbReference type="InterPro" id="IPR038269">
    <property type="entry name" value="SCAN_sf"/>
</dbReference>
<dbReference type="PANTHER" id="PTHR45935">
    <property type="entry name" value="PROTEIN ZBED8-RELATED"/>
    <property type="match status" value="1"/>
</dbReference>
<dbReference type="GO" id="GO:0008270">
    <property type="term" value="F:zinc ion binding"/>
    <property type="evidence" value="ECO:0007669"/>
    <property type="project" value="UniProtKB-KW"/>
</dbReference>
<protein>
    <recommendedName>
        <fullName evidence="8">SCAN box domain-containing protein</fullName>
    </recommendedName>
</protein>
<evidence type="ECO:0000256" key="3">
    <source>
        <dbReference type="ARBA" id="ARBA00022771"/>
    </source>
</evidence>
<dbReference type="PROSITE" id="PS50804">
    <property type="entry name" value="SCAN_BOX"/>
    <property type="match status" value="1"/>
</dbReference>
<dbReference type="SMART" id="SM00431">
    <property type="entry name" value="SCAN"/>
    <property type="match status" value="1"/>
</dbReference>
<keyword evidence="4" id="KW-0862">Zinc</keyword>
<evidence type="ECO:0000313" key="10">
    <source>
        <dbReference type="Proteomes" id="UP000694422"/>
    </source>
</evidence>
<feature type="domain" description="SCAN box" evidence="8">
    <location>
        <begin position="60"/>
        <end position="142"/>
    </location>
</feature>
<evidence type="ECO:0000256" key="6">
    <source>
        <dbReference type="PROSITE-ProRule" id="PRU00187"/>
    </source>
</evidence>
<dbReference type="InterPro" id="IPR003309">
    <property type="entry name" value="SCAN_dom"/>
</dbReference>
<dbReference type="AlphaFoldDB" id="A0A8C9QCS0"/>
<keyword evidence="2" id="KW-0677">Repeat</keyword>
<dbReference type="SUPFAM" id="SSF47353">
    <property type="entry name" value="Retrovirus capsid dimerization domain-like"/>
    <property type="match status" value="1"/>
</dbReference>
<organism evidence="9 10">
    <name type="scientific">Spermophilus dauricus</name>
    <name type="common">Daurian ground squirrel</name>
    <dbReference type="NCBI Taxonomy" id="99837"/>
    <lineage>
        <taxon>Eukaryota</taxon>
        <taxon>Metazoa</taxon>
        <taxon>Chordata</taxon>
        <taxon>Craniata</taxon>
        <taxon>Vertebrata</taxon>
        <taxon>Euteleostomi</taxon>
        <taxon>Mammalia</taxon>
        <taxon>Eutheria</taxon>
        <taxon>Euarchontoglires</taxon>
        <taxon>Glires</taxon>
        <taxon>Rodentia</taxon>
        <taxon>Sciuromorpha</taxon>
        <taxon>Sciuridae</taxon>
        <taxon>Xerinae</taxon>
        <taxon>Marmotini</taxon>
        <taxon>Spermophilus</taxon>
    </lineage>
</organism>
<reference evidence="9" key="2">
    <citation type="submission" date="2025-09" db="UniProtKB">
        <authorList>
            <consortium name="Ensembl"/>
        </authorList>
    </citation>
    <scope>IDENTIFICATION</scope>
</reference>
<evidence type="ECO:0000256" key="1">
    <source>
        <dbReference type="ARBA" id="ARBA00022723"/>
    </source>
</evidence>
<dbReference type="Ensembl" id="ENSSDAT00000023268.1">
    <property type="protein sequence ID" value="ENSSDAP00000020357.1"/>
    <property type="gene ID" value="ENSSDAG00000018543.1"/>
</dbReference>
<accession>A0A8C9QCS0</accession>
<keyword evidence="3" id="KW-0863">Zinc-finger</keyword>
<evidence type="ECO:0000256" key="7">
    <source>
        <dbReference type="SAM" id="MobiDB-lite"/>
    </source>
</evidence>
<dbReference type="Proteomes" id="UP000694422">
    <property type="component" value="Unplaced"/>
</dbReference>
<evidence type="ECO:0000256" key="5">
    <source>
        <dbReference type="ARBA" id="ARBA00023242"/>
    </source>
</evidence>
<dbReference type="Gene3D" id="1.10.4020.10">
    <property type="entry name" value="DNA breaking-rejoining enzymes"/>
    <property type="match status" value="1"/>
</dbReference>
<evidence type="ECO:0000256" key="4">
    <source>
        <dbReference type="ARBA" id="ARBA00022833"/>
    </source>
</evidence>
<reference evidence="9" key="1">
    <citation type="submission" date="2025-08" db="UniProtKB">
        <authorList>
            <consortium name="Ensembl"/>
        </authorList>
    </citation>
    <scope>IDENTIFICATION</scope>
</reference>
<name>A0A8C9QCS0_SPEDA</name>
<evidence type="ECO:0000259" key="8">
    <source>
        <dbReference type="PROSITE" id="PS50804"/>
    </source>
</evidence>
<dbReference type="GO" id="GO:0005634">
    <property type="term" value="C:nucleus"/>
    <property type="evidence" value="ECO:0007669"/>
    <property type="project" value="UniProtKB-SubCell"/>
</dbReference>
<evidence type="ECO:0000256" key="2">
    <source>
        <dbReference type="ARBA" id="ARBA00022737"/>
    </source>
</evidence>
<evidence type="ECO:0000313" key="9">
    <source>
        <dbReference type="Ensembl" id="ENSSDAP00000020357.1"/>
    </source>
</evidence>
<dbReference type="Pfam" id="PF02023">
    <property type="entry name" value="SCAN"/>
    <property type="match status" value="1"/>
</dbReference>
<keyword evidence="10" id="KW-1185">Reference proteome</keyword>
<feature type="compositionally biased region" description="Polar residues" evidence="7">
    <location>
        <begin position="16"/>
        <end position="25"/>
    </location>
</feature>
<sequence length="179" mass="20785">KQAPLPVNMSAKSRESSTCLPQNPQEPNRILIVKIEEEEQACDQDSRLHWSNCYSPETFRQRFRQFAYEDSPGPQEALSQLRELCHQWLRPEEHTKEQILELLVLEQFLAILPKELQAWVHLHPPENGEEAVTLLEDVEKEVHQQAEQVRRAPAGISLILIFSLQEASEALLWDLRYAV</sequence>
<proteinExistence type="predicted"/>
<feature type="region of interest" description="Disordered" evidence="7">
    <location>
        <begin position="1"/>
        <end position="25"/>
    </location>
</feature>